<gene>
    <name evidence="1" type="ORF">EEJ42_34305</name>
</gene>
<proteinExistence type="predicted"/>
<evidence type="ECO:0000313" key="1">
    <source>
        <dbReference type="EMBL" id="RNG04304.1"/>
    </source>
</evidence>
<protein>
    <submittedName>
        <fullName evidence="1">Uncharacterized protein</fullName>
    </submittedName>
</protein>
<dbReference type="Proteomes" id="UP000275401">
    <property type="component" value="Unassembled WGS sequence"/>
</dbReference>
<dbReference type="RefSeq" id="WP_123106025.1">
    <property type="nucleotide sequence ID" value="NZ_RIBZ01000636.1"/>
</dbReference>
<comment type="caution">
    <text evidence="1">The sequence shown here is derived from an EMBL/GenBank/DDBJ whole genome shotgun (WGS) entry which is preliminary data.</text>
</comment>
<dbReference type="EMBL" id="RIBZ01000636">
    <property type="protein sequence ID" value="RNG04304.1"/>
    <property type="molecule type" value="Genomic_DNA"/>
</dbReference>
<dbReference type="AlphaFoldDB" id="A0A3M8UG56"/>
<name>A0A3M8UG56_9ACTN</name>
<sequence length="207" mass="23123">MLIPPPDMYPGCTWADQPVTATTPFGIGTAATVEPRTGLTTRYKVTAYDPHARTVTVLADVKENRAGVVRPAPDRDRPRTIALDDVDELRLIHRRTRDDTTALHTDHCRHAIKMAFTAGGDRGVPGSRRVYRLWMETTEGRTYRFLVRAPSQAKACDVARAWWQGTRCPDGWTGGRLQDGDRIDVLTCEGARDMPVWPYPDPIADPV</sequence>
<accession>A0A3M8UG56</accession>
<organism evidence="1 2">
    <name type="scientific">Streptomyces botrytidirepellens</name>
    <dbReference type="NCBI Taxonomy" id="2486417"/>
    <lineage>
        <taxon>Bacteria</taxon>
        <taxon>Bacillati</taxon>
        <taxon>Actinomycetota</taxon>
        <taxon>Actinomycetes</taxon>
        <taxon>Kitasatosporales</taxon>
        <taxon>Streptomycetaceae</taxon>
        <taxon>Streptomyces</taxon>
    </lineage>
</organism>
<reference evidence="1 2" key="1">
    <citation type="submission" date="2018-11" db="EMBL/GenBank/DDBJ databases">
        <title>The Potential of Streptomyces as Biocontrol Agents against the Tomato grey mould, Botrytis cinerea (Gray mold) Frontiers in Microbiology.</title>
        <authorList>
            <person name="Li D."/>
        </authorList>
    </citation>
    <scope>NUCLEOTIDE SEQUENCE [LARGE SCALE GENOMIC DNA]</scope>
    <source>
        <strain evidence="1 2">NEAU-LD23</strain>
    </source>
</reference>
<evidence type="ECO:0000313" key="2">
    <source>
        <dbReference type="Proteomes" id="UP000275401"/>
    </source>
</evidence>
<keyword evidence="2" id="KW-1185">Reference proteome</keyword>